<keyword evidence="3" id="KW-0575">Peroxidase</keyword>
<dbReference type="GO" id="GO:0006979">
    <property type="term" value="P:response to oxidative stress"/>
    <property type="evidence" value="ECO:0007669"/>
    <property type="project" value="TreeGrafter"/>
</dbReference>
<dbReference type="Pfam" id="PF10417">
    <property type="entry name" value="1-cysPrx_C"/>
    <property type="match status" value="1"/>
</dbReference>
<dbReference type="EMBL" id="BSXT01001241">
    <property type="protein sequence ID" value="GMF40371.1"/>
    <property type="molecule type" value="Genomic_DNA"/>
</dbReference>
<evidence type="ECO:0000256" key="2">
    <source>
        <dbReference type="ARBA" id="ARBA00013017"/>
    </source>
</evidence>
<dbReference type="Gene3D" id="3.40.30.10">
    <property type="entry name" value="Glutaredoxin"/>
    <property type="match status" value="1"/>
</dbReference>
<dbReference type="Proteomes" id="UP001165121">
    <property type="component" value="Unassembled WGS sequence"/>
</dbReference>
<keyword evidence="7" id="KW-0676">Redox-active center</keyword>
<evidence type="ECO:0000256" key="5">
    <source>
        <dbReference type="ARBA" id="ARBA00023002"/>
    </source>
</evidence>
<comment type="caution">
    <text evidence="10">The sequence shown here is derived from an EMBL/GenBank/DDBJ whole genome shotgun (WGS) entry which is preliminary data.</text>
</comment>
<evidence type="ECO:0000256" key="7">
    <source>
        <dbReference type="ARBA" id="ARBA00023284"/>
    </source>
</evidence>
<evidence type="ECO:0000256" key="8">
    <source>
        <dbReference type="ARBA" id="ARBA00049091"/>
    </source>
</evidence>
<comment type="catalytic activity">
    <reaction evidence="8">
        <text>a hydroperoxide + [thioredoxin]-dithiol = an alcohol + [thioredoxin]-disulfide + H2O</text>
        <dbReference type="Rhea" id="RHEA:62620"/>
        <dbReference type="Rhea" id="RHEA-COMP:10698"/>
        <dbReference type="Rhea" id="RHEA-COMP:10700"/>
        <dbReference type="ChEBI" id="CHEBI:15377"/>
        <dbReference type="ChEBI" id="CHEBI:29950"/>
        <dbReference type="ChEBI" id="CHEBI:30879"/>
        <dbReference type="ChEBI" id="CHEBI:35924"/>
        <dbReference type="ChEBI" id="CHEBI:50058"/>
        <dbReference type="EC" id="1.11.1.24"/>
    </reaction>
</comment>
<dbReference type="InterPro" id="IPR019479">
    <property type="entry name" value="Peroxiredoxin_C"/>
</dbReference>
<dbReference type="CDD" id="cd03015">
    <property type="entry name" value="PRX_Typ2cys"/>
    <property type="match status" value="1"/>
</dbReference>
<dbReference type="InterPro" id="IPR013766">
    <property type="entry name" value="Thioredoxin_domain"/>
</dbReference>
<protein>
    <recommendedName>
        <fullName evidence="2">thioredoxin-dependent peroxiredoxin</fullName>
        <ecNumber evidence="2">1.11.1.24</ecNumber>
    </recommendedName>
</protein>
<dbReference type="PANTHER" id="PTHR10681">
    <property type="entry name" value="THIOREDOXIN PEROXIDASE"/>
    <property type="match status" value="1"/>
</dbReference>
<organism evidence="10 11">
    <name type="scientific">Phytophthora fragariaefolia</name>
    <dbReference type="NCBI Taxonomy" id="1490495"/>
    <lineage>
        <taxon>Eukaryota</taxon>
        <taxon>Sar</taxon>
        <taxon>Stramenopiles</taxon>
        <taxon>Oomycota</taxon>
        <taxon>Peronosporomycetes</taxon>
        <taxon>Peronosporales</taxon>
        <taxon>Peronosporaceae</taxon>
        <taxon>Phytophthora</taxon>
    </lineage>
</organism>
<dbReference type="GO" id="GO:0033554">
    <property type="term" value="P:cellular response to stress"/>
    <property type="evidence" value="ECO:0007669"/>
    <property type="project" value="TreeGrafter"/>
</dbReference>
<keyword evidence="5" id="KW-0560">Oxidoreductase</keyword>
<dbReference type="GO" id="GO:0008379">
    <property type="term" value="F:thioredoxin peroxidase activity"/>
    <property type="evidence" value="ECO:0007669"/>
    <property type="project" value="TreeGrafter"/>
</dbReference>
<accession>A0A9W7CRS4</accession>
<dbReference type="PANTHER" id="PTHR10681:SF176">
    <property type="entry name" value="THIOREDOXIN DOMAIN-CONTAINING PROTEIN"/>
    <property type="match status" value="1"/>
</dbReference>
<evidence type="ECO:0000259" key="9">
    <source>
        <dbReference type="PROSITE" id="PS51352"/>
    </source>
</evidence>
<dbReference type="GO" id="GO:0045454">
    <property type="term" value="P:cell redox homeostasis"/>
    <property type="evidence" value="ECO:0007669"/>
    <property type="project" value="TreeGrafter"/>
</dbReference>
<dbReference type="InterPro" id="IPR050217">
    <property type="entry name" value="Peroxiredoxin"/>
</dbReference>
<dbReference type="InterPro" id="IPR036249">
    <property type="entry name" value="Thioredoxin-like_sf"/>
</dbReference>
<dbReference type="GO" id="GO:0005829">
    <property type="term" value="C:cytosol"/>
    <property type="evidence" value="ECO:0007669"/>
    <property type="project" value="TreeGrafter"/>
</dbReference>
<dbReference type="PROSITE" id="PS51352">
    <property type="entry name" value="THIOREDOXIN_2"/>
    <property type="match status" value="1"/>
</dbReference>
<dbReference type="AlphaFoldDB" id="A0A9W7CRS4"/>
<keyword evidence="6" id="KW-1015">Disulfide bond</keyword>
<dbReference type="OrthoDB" id="185659at2759"/>
<dbReference type="Pfam" id="PF00578">
    <property type="entry name" value="AhpC-TSA"/>
    <property type="match status" value="1"/>
</dbReference>
<evidence type="ECO:0000256" key="4">
    <source>
        <dbReference type="ARBA" id="ARBA00022862"/>
    </source>
</evidence>
<dbReference type="SUPFAM" id="SSF52833">
    <property type="entry name" value="Thioredoxin-like"/>
    <property type="match status" value="1"/>
</dbReference>
<keyword evidence="4" id="KW-0049">Antioxidant</keyword>
<gene>
    <name evidence="10" type="ORF">Pfra01_001237700</name>
</gene>
<dbReference type="FunFam" id="3.40.30.10:FF:000003">
    <property type="entry name" value="Peroxiredoxin 1"/>
    <property type="match status" value="1"/>
</dbReference>
<evidence type="ECO:0000256" key="6">
    <source>
        <dbReference type="ARBA" id="ARBA00023157"/>
    </source>
</evidence>
<sequence length="294" mass="33039">MRTLRTTDSIQSPPPAAAQYLVPDTMRLQFFQLAVLLVAALLQLSTDAKEAASKKSVEVQFPHVSEALLEQLGYQKKNRYSASAFKVTPRKPAPDFSNVNAVVDEKFEKLSLSDYKGKWLILFFYPFDFTFVCPTEIVSFSDSVDQFRSINAEVVAISTDSHHTHLAWVKTPRSEGGLGKMNIPLVADISKRISEDYGVLVTDEEDEMFGAALRGLFIIDPEGTIRSIQINDDAVGRSVDETLRILKAFQYSASHPHEVCPANWKPGGETIKTDHMEKMDFFQHLYGDDKKQEL</sequence>
<dbReference type="GO" id="GO:0042744">
    <property type="term" value="P:hydrogen peroxide catabolic process"/>
    <property type="evidence" value="ECO:0007669"/>
    <property type="project" value="TreeGrafter"/>
</dbReference>
<dbReference type="EC" id="1.11.1.24" evidence="2"/>
<proteinExistence type="inferred from homology"/>
<keyword evidence="11" id="KW-1185">Reference proteome</keyword>
<reference evidence="10" key="1">
    <citation type="submission" date="2023-04" db="EMBL/GenBank/DDBJ databases">
        <title>Phytophthora fragariaefolia NBRC 109709.</title>
        <authorList>
            <person name="Ichikawa N."/>
            <person name="Sato H."/>
            <person name="Tonouchi N."/>
        </authorList>
    </citation>
    <scope>NUCLEOTIDE SEQUENCE</scope>
    <source>
        <strain evidence="10">NBRC 109709</strain>
    </source>
</reference>
<dbReference type="InterPro" id="IPR000866">
    <property type="entry name" value="AhpC/TSA"/>
</dbReference>
<feature type="domain" description="Thioredoxin" evidence="9">
    <location>
        <begin position="87"/>
        <end position="251"/>
    </location>
</feature>
<name>A0A9W7CRS4_9STRA</name>
<comment type="similarity">
    <text evidence="1">Belongs to the peroxiredoxin family. AhpC/Prx1 subfamily.</text>
</comment>
<evidence type="ECO:0000256" key="1">
    <source>
        <dbReference type="ARBA" id="ARBA00009796"/>
    </source>
</evidence>
<evidence type="ECO:0000313" key="11">
    <source>
        <dbReference type="Proteomes" id="UP001165121"/>
    </source>
</evidence>
<evidence type="ECO:0000256" key="3">
    <source>
        <dbReference type="ARBA" id="ARBA00022559"/>
    </source>
</evidence>
<evidence type="ECO:0000313" key="10">
    <source>
        <dbReference type="EMBL" id="GMF40371.1"/>
    </source>
</evidence>